<dbReference type="EMBL" id="JAPDOB010000001">
    <property type="protein sequence ID" value="MCW3796689.1"/>
    <property type="molecule type" value="Genomic_DNA"/>
</dbReference>
<organism evidence="1 2">
    <name type="scientific">Sphingomonas arvum</name>
    <dbReference type="NCBI Taxonomy" id="2992113"/>
    <lineage>
        <taxon>Bacteria</taxon>
        <taxon>Pseudomonadati</taxon>
        <taxon>Pseudomonadota</taxon>
        <taxon>Alphaproteobacteria</taxon>
        <taxon>Sphingomonadales</taxon>
        <taxon>Sphingomonadaceae</taxon>
        <taxon>Sphingomonas</taxon>
    </lineage>
</organism>
<dbReference type="SUPFAM" id="SSF48613">
    <property type="entry name" value="Heme oxygenase-like"/>
    <property type="match status" value="1"/>
</dbReference>
<dbReference type="RefSeq" id="WP_264880579.1">
    <property type="nucleotide sequence ID" value="NZ_JAPDOB010000001.1"/>
</dbReference>
<dbReference type="Gene3D" id="1.20.910.10">
    <property type="entry name" value="Heme oxygenase-like"/>
    <property type="match status" value="1"/>
</dbReference>
<gene>
    <name evidence="1" type="ORF">OMW55_02560</name>
</gene>
<keyword evidence="2" id="KW-1185">Reference proteome</keyword>
<dbReference type="CDD" id="cd19166">
    <property type="entry name" value="HemeO-bac"/>
    <property type="match status" value="1"/>
</dbReference>
<accession>A0ABT3JC94</accession>
<comment type="caution">
    <text evidence="1">The sequence shown here is derived from an EMBL/GenBank/DDBJ whole genome shotgun (WGS) entry which is preliminary data.</text>
</comment>
<dbReference type="InterPro" id="IPR016084">
    <property type="entry name" value="Haem_Oase-like_multi-hlx"/>
</dbReference>
<reference evidence="1 2" key="1">
    <citation type="submission" date="2022-10" db="EMBL/GenBank/DDBJ databases">
        <title>Sphingomonas sp.</title>
        <authorList>
            <person name="Jin C."/>
        </authorList>
    </citation>
    <scope>NUCLEOTIDE SEQUENCE [LARGE SCALE GENOMIC DNA]</scope>
    <source>
        <strain evidence="1 2">BN140010</strain>
    </source>
</reference>
<dbReference type="Proteomes" id="UP001526246">
    <property type="component" value="Unassembled WGS sequence"/>
</dbReference>
<name>A0ABT3JC94_9SPHN</name>
<proteinExistence type="predicted"/>
<evidence type="ECO:0000313" key="2">
    <source>
        <dbReference type="Proteomes" id="UP001526246"/>
    </source>
</evidence>
<sequence>MQPTTIAAADEPDRGVRGALKSATRAAHDRVDQAFGAFDLADAADYRDFLAAHHAVIPGVERSLTMSRVGRVLPDWNDRRRGEALAADLDDLGLPRAAPDGPIVVVEPARALGWLYVLEGSRLGASVLAGRLLANPDEQCRRASRYLRHGRGGGLWPSFLSVLEASKLSHVEFDAALAGALELFALFEAAAVAALRNSAAHPDQ</sequence>
<protein>
    <submittedName>
        <fullName evidence="1">Biliverdin-producing heme oxygenase</fullName>
    </submittedName>
</protein>
<evidence type="ECO:0000313" key="1">
    <source>
        <dbReference type="EMBL" id="MCW3796689.1"/>
    </source>
</evidence>